<dbReference type="Proteomes" id="UP000000263">
    <property type="component" value="Chromosome"/>
</dbReference>
<comment type="subcellular location">
    <subcellularLocation>
        <location evidence="1">Cell membrane</location>
        <topology evidence="1">Multi-pass membrane protein</topology>
    </subcellularLocation>
</comment>
<organism evidence="7 8">
    <name type="scientific">Roseiflexus castenholzii (strain DSM 13941 / HLO8)</name>
    <dbReference type="NCBI Taxonomy" id="383372"/>
    <lineage>
        <taxon>Bacteria</taxon>
        <taxon>Bacillati</taxon>
        <taxon>Chloroflexota</taxon>
        <taxon>Chloroflexia</taxon>
        <taxon>Chloroflexales</taxon>
        <taxon>Roseiflexineae</taxon>
        <taxon>Roseiflexaceae</taxon>
        <taxon>Roseiflexus</taxon>
    </lineage>
</organism>
<evidence type="ECO:0000256" key="6">
    <source>
        <dbReference type="SAM" id="Phobius"/>
    </source>
</evidence>
<dbReference type="Pfam" id="PF03626">
    <property type="entry name" value="COX4_pro"/>
    <property type="match status" value="1"/>
</dbReference>
<dbReference type="STRING" id="383372.Rcas_3555"/>
<feature type="transmembrane region" description="Helical" evidence="6">
    <location>
        <begin position="55"/>
        <end position="76"/>
    </location>
</feature>
<evidence type="ECO:0000313" key="8">
    <source>
        <dbReference type="Proteomes" id="UP000000263"/>
    </source>
</evidence>
<keyword evidence="4 6" id="KW-1133">Transmembrane helix</keyword>
<keyword evidence="3 6" id="KW-0812">Transmembrane</keyword>
<name>A7NPV8_ROSCS</name>
<dbReference type="OrthoDB" id="162971at2"/>
<dbReference type="eggNOG" id="ENOG5030QD4">
    <property type="taxonomic scope" value="Bacteria"/>
</dbReference>
<feature type="transmembrane region" description="Helical" evidence="6">
    <location>
        <begin position="22"/>
        <end position="43"/>
    </location>
</feature>
<evidence type="ECO:0000256" key="4">
    <source>
        <dbReference type="ARBA" id="ARBA00022989"/>
    </source>
</evidence>
<feature type="transmembrane region" description="Helical" evidence="6">
    <location>
        <begin position="82"/>
        <end position="105"/>
    </location>
</feature>
<dbReference type="EMBL" id="CP000804">
    <property type="protein sequence ID" value="ABU59604.1"/>
    <property type="molecule type" value="Genomic_DNA"/>
</dbReference>
<evidence type="ECO:0000256" key="1">
    <source>
        <dbReference type="ARBA" id="ARBA00004651"/>
    </source>
</evidence>
<dbReference type="HOGENOM" id="CLU_2131648_0_0_0"/>
<reference evidence="7 8" key="1">
    <citation type="submission" date="2007-08" db="EMBL/GenBank/DDBJ databases">
        <title>Complete sequence of Roseiflexus castenholzii DSM 13941.</title>
        <authorList>
            <consortium name="US DOE Joint Genome Institute"/>
            <person name="Copeland A."/>
            <person name="Lucas S."/>
            <person name="Lapidus A."/>
            <person name="Barry K."/>
            <person name="Glavina del Rio T."/>
            <person name="Dalin E."/>
            <person name="Tice H."/>
            <person name="Pitluck S."/>
            <person name="Thompson L.S."/>
            <person name="Brettin T."/>
            <person name="Bruce D."/>
            <person name="Detter J.C."/>
            <person name="Han C."/>
            <person name="Tapia R."/>
            <person name="Schmutz J."/>
            <person name="Larimer F."/>
            <person name="Land M."/>
            <person name="Hauser L."/>
            <person name="Kyrpides N."/>
            <person name="Mikhailova N."/>
            <person name="Bryant D.A."/>
            <person name="Hanada S."/>
            <person name="Tsukatani Y."/>
            <person name="Richardson P."/>
        </authorList>
    </citation>
    <scope>NUCLEOTIDE SEQUENCE [LARGE SCALE GENOMIC DNA]</scope>
    <source>
        <strain evidence="8">DSM 13941 / HLO8</strain>
    </source>
</reference>
<sequence length="113" mass="12437">MAGHHEEHSSHAHGEHSHSDRFYWLVAGVLAVVTALEVGLFIVNEQHLIAKWLEVTLLLILSTIKGAAVVMFFMHLKGDAGIFKFVFLVPLAFATTLLLSFMVLFSEHVGIAG</sequence>
<keyword evidence="5 6" id="KW-0472">Membrane</keyword>
<evidence type="ECO:0000256" key="2">
    <source>
        <dbReference type="ARBA" id="ARBA00022475"/>
    </source>
</evidence>
<keyword evidence="8" id="KW-1185">Reference proteome</keyword>
<evidence type="ECO:0000313" key="7">
    <source>
        <dbReference type="EMBL" id="ABU59604.1"/>
    </source>
</evidence>
<keyword evidence="2" id="KW-1003">Cell membrane</keyword>
<dbReference type="KEGG" id="rca:Rcas_3555"/>
<accession>A7NPV8</accession>
<dbReference type="GO" id="GO:0005886">
    <property type="term" value="C:plasma membrane"/>
    <property type="evidence" value="ECO:0007669"/>
    <property type="project" value="UniProtKB-SubCell"/>
</dbReference>
<gene>
    <name evidence="7" type="ordered locus">Rcas_3555</name>
</gene>
<evidence type="ECO:0000256" key="3">
    <source>
        <dbReference type="ARBA" id="ARBA00022692"/>
    </source>
</evidence>
<dbReference type="AlphaFoldDB" id="A7NPV8"/>
<dbReference type="RefSeq" id="WP_012122027.1">
    <property type="nucleotide sequence ID" value="NC_009767.1"/>
</dbReference>
<evidence type="ECO:0000256" key="5">
    <source>
        <dbReference type="ARBA" id="ARBA00023136"/>
    </source>
</evidence>
<proteinExistence type="predicted"/>
<dbReference type="InterPro" id="IPR005171">
    <property type="entry name" value="Cyt_c_oxidase_su4_prok"/>
</dbReference>
<protein>
    <submittedName>
        <fullName evidence="7">Caa(3)-type oxidase, subunit IV</fullName>
    </submittedName>
</protein>